<protein>
    <recommendedName>
        <fullName evidence="4">DUF4440 domain-containing protein</fullName>
    </recommendedName>
</protein>
<dbReference type="AlphaFoldDB" id="A0A845AHT3"/>
<comment type="caution">
    <text evidence="2">The sequence shown here is derived from an EMBL/GenBank/DDBJ whole genome shotgun (WGS) entry which is preliminary data.</text>
</comment>
<sequence length="149" mass="16242">MISPVASPDGVNDGYPDLTPAPLTPEAERTVKGARNVLVSFARAIELKEFDQAWNMLDPAAKQRMSKADFNKIFTGLDHISVAVPGGQMEGAAGSSYYTSQATITAKDTGGRPVRIEGPITVRRVNDVPGATPYQLHWHIEQLKLDWTH</sequence>
<keyword evidence="3" id="KW-1185">Reference proteome</keyword>
<gene>
    <name evidence="2" type="ORF">GRI58_13425</name>
</gene>
<organism evidence="2 3">
    <name type="scientific">Qipengyuania algicida</name>
    <dbReference type="NCBI Taxonomy" id="1836209"/>
    <lineage>
        <taxon>Bacteria</taxon>
        <taxon>Pseudomonadati</taxon>
        <taxon>Pseudomonadota</taxon>
        <taxon>Alphaproteobacteria</taxon>
        <taxon>Sphingomonadales</taxon>
        <taxon>Erythrobacteraceae</taxon>
        <taxon>Qipengyuania</taxon>
    </lineage>
</organism>
<proteinExistence type="predicted"/>
<dbReference type="OrthoDB" id="485556at2"/>
<dbReference type="RefSeq" id="WP_160754108.1">
    <property type="nucleotide sequence ID" value="NZ_WTYA01000011.1"/>
</dbReference>
<accession>A0A845AHT3</accession>
<name>A0A845AHT3_9SPHN</name>
<evidence type="ECO:0008006" key="4">
    <source>
        <dbReference type="Google" id="ProtNLM"/>
    </source>
</evidence>
<dbReference type="Proteomes" id="UP000439780">
    <property type="component" value="Unassembled WGS sequence"/>
</dbReference>
<evidence type="ECO:0000256" key="1">
    <source>
        <dbReference type="SAM" id="MobiDB-lite"/>
    </source>
</evidence>
<reference evidence="2 3" key="1">
    <citation type="submission" date="2019-12" db="EMBL/GenBank/DDBJ databases">
        <title>Genomic-based taxomic classification of the family Erythrobacteraceae.</title>
        <authorList>
            <person name="Xu L."/>
        </authorList>
    </citation>
    <scope>NUCLEOTIDE SEQUENCE [LARGE SCALE GENOMIC DNA]</scope>
    <source>
        <strain evidence="2 3">KEMB 9005-328</strain>
    </source>
</reference>
<evidence type="ECO:0000313" key="3">
    <source>
        <dbReference type="Proteomes" id="UP000439780"/>
    </source>
</evidence>
<feature type="region of interest" description="Disordered" evidence="1">
    <location>
        <begin position="1"/>
        <end position="26"/>
    </location>
</feature>
<evidence type="ECO:0000313" key="2">
    <source>
        <dbReference type="EMBL" id="MXP29810.1"/>
    </source>
</evidence>
<dbReference type="EMBL" id="WTYA01000011">
    <property type="protein sequence ID" value="MXP29810.1"/>
    <property type="molecule type" value="Genomic_DNA"/>
</dbReference>